<evidence type="ECO:0000259" key="4">
    <source>
        <dbReference type="PROSITE" id="PS50879"/>
    </source>
</evidence>
<dbReference type="InterPro" id="IPR051320">
    <property type="entry name" value="Viral_Replic_Matur_Polypro"/>
</dbReference>
<evidence type="ECO:0000313" key="5">
    <source>
        <dbReference type="Proteomes" id="UP000189705"/>
    </source>
</evidence>
<dbReference type="InterPro" id="IPR036397">
    <property type="entry name" value="RNaseH_sf"/>
</dbReference>
<dbReference type="EC" id="3.1.26.4" evidence="2"/>
<organism evidence="5 6">
    <name type="scientific">Alligator sinensis</name>
    <name type="common">Chinese alligator</name>
    <dbReference type="NCBI Taxonomy" id="38654"/>
    <lineage>
        <taxon>Eukaryota</taxon>
        <taxon>Metazoa</taxon>
        <taxon>Chordata</taxon>
        <taxon>Craniata</taxon>
        <taxon>Vertebrata</taxon>
        <taxon>Euteleostomi</taxon>
        <taxon>Archelosauria</taxon>
        <taxon>Archosauria</taxon>
        <taxon>Crocodylia</taxon>
        <taxon>Alligatoridae</taxon>
        <taxon>Alligatorinae</taxon>
        <taxon>Alligator</taxon>
    </lineage>
</organism>
<keyword evidence="5" id="KW-1185">Reference proteome</keyword>
<dbReference type="GO" id="GO:0004523">
    <property type="term" value="F:RNA-DNA hybrid ribonuclease activity"/>
    <property type="evidence" value="ECO:0007669"/>
    <property type="project" value="UniProtKB-EC"/>
</dbReference>
<dbReference type="RefSeq" id="XP_014379431.2">
    <property type="nucleotide sequence ID" value="XM_014523945.2"/>
</dbReference>
<dbReference type="InterPro" id="IPR000477">
    <property type="entry name" value="RT_dom"/>
</dbReference>
<dbReference type="SUPFAM" id="SSF53098">
    <property type="entry name" value="Ribonuclease H-like"/>
    <property type="match status" value="1"/>
</dbReference>
<dbReference type="PROSITE" id="PS50879">
    <property type="entry name" value="RNASE_H_1"/>
    <property type="match status" value="1"/>
</dbReference>
<dbReference type="STRING" id="38654.A0A1U8DGJ2"/>
<dbReference type="InterPro" id="IPR043128">
    <property type="entry name" value="Rev_trsase/Diguanyl_cyclase"/>
</dbReference>
<dbReference type="CDD" id="cd09273">
    <property type="entry name" value="RNase_HI_RT_Bel"/>
    <property type="match status" value="1"/>
</dbReference>
<protein>
    <recommendedName>
        <fullName evidence="2">ribonuclease H</fullName>
        <ecNumber evidence="2">3.1.26.4</ecNumber>
    </recommendedName>
</protein>
<evidence type="ECO:0000313" key="6">
    <source>
        <dbReference type="RefSeq" id="XP_014379431.2"/>
    </source>
</evidence>
<dbReference type="InterPro" id="IPR002156">
    <property type="entry name" value="RNaseH_domain"/>
</dbReference>
<sequence length="416" mass="46449">MGDTSCNTTVTEQIQLLPGAQPPCVKQYAMRMEARKGLKPLVERFLEYGLLRECTSAFNTPILPVNKPKSDEYHFVQDLRAVNKVVVSIYPVVPNPYTLLSALNPNHNWFTVIDLKDVFFCIPVERGSQEIFAFEWEDPDTSIKTQFCWTVLPQGFKNSPTLFGTALSKDLHRLKLPLSCALLQYVDDLAILLDKPEIKLAISRTVNPATLLPPMADTPDLVHDCLQTLEAVYSSRPNLRDKPLENAELEFYTDGSSSMENGIRKSGYAILTTQNVIEAGPLNPSVSAQKAELIAMTQALQLAANKTVNIYTDSKYVFLVLHAHRALWKERGLLDAKGASINHSKQIKALLKAVWELKEVAVMHCKAHQKGNDPSTKGNRFADVMAKRAAKRPQTDLLPEVSNLLPLLPDLYQPVT</sequence>
<feature type="domain" description="Reverse transcriptase" evidence="3">
    <location>
        <begin position="46"/>
        <end position="270"/>
    </location>
</feature>
<name>A0A1U8DGJ2_ALLSI</name>
<dbReference type="GO" id="GO:0003676">
    <property type="term" value="F:nucleic acid binding"/>
    <property type="evidence" value="ECO:0007669"/>
    <property type="project" value="InterPro"/>
</dbReference>
<gene>
    <name evidence="6" type="primary">LOC106722684</name>
</gene>
<dbReference type="Gene3D" id="3.10.10.10">
    <property type="entry name" value="HIV Type 1 Reverse Transcriptase, subunit A, domain 1"/>
    <property type="match status" value="1"/>
</dbReference>
<dbReference type="InterPro" id="IPR043502">
    <property type="entry name" value="DNA/RNA_pol_sf"/>
</dbReference>
<dbReference type="PANTHER" id="PTHR33064:SF36">
    <property type="entry name" value="CCHC-TYPE DOMAIN-CONTAINING PROTEIN"/>
    <property type="match status" value="1"/>
</dbReference>
<feature type="domain" description="RNase H type-1" evidence="4">
    <location>
        <begin position="245"/>
        <end position="391"/>
    </location>
</feature>
<comment type="similarity">
    <text evidence="1">Belongs to the beta type-B retroviral polymerase family. HERV class-II K(HML-2) pol subfamily.</text>
</comment>
<evidence type="ECO:0000256" key="1">
    <source>
        <dbReference type="ARBA" id="ARBA00010879"/>
    </source>
</evidence>
<evidence type="ECO:0000256" key="2">
    <source>
        <dbReference type="ARBA" id="ARBA00012180"/>
    </source>
</evidence>
<evidence type="ECO:0000259" key="3">
    <source>
        <dbReference type="PROSITE" id="PS50878"/>
    </source>
</evidence>
<dbReference type="GeneID" id="106722684"/>
<dbReference type="PROSITE" id="PS50878">
    <property type="entry name" value="RT_POL"/>
    <property type="match status" value="1"/>
</dbReference>
<dbReference type="KEGG" id="asn:106722684"/>
<reference evidence="6" key="1">
    <citation type="submission" date="2025-08" db="UniProtKB">
        <authorList>
            <consortium name="RefSeq"/>
        </authorList>
    </citation>
    <scope>IDENTIFICATION</scope>
</reference>
<accession>A0A1U8DGJ2</accession>
<feature type="non-terminal residue" evidence="6">
    <location>
        <position position="416"/>
    </location>
</feature>
<dbReference type="InterPro" id="IPR012337">
    <property type="entry name" value="RNaseH-like_sf"/>
</dbReference>
<proteinExistence type="inferred from homology"/>
<dbReference type="SUPFAM" id="SSF56672">
    <property type="entry name" value="DNA/RNA polymerases"/>
    <property type="match status" value="1"/>
</dbReference>
<dbReference type="GO" id="GO:0006259">
    <property type="term" value="P:DNA metabolic process"/>
    <property type="evidence" value="ECO:0007669"/>
    <property type="project" value="UniProtKB-ARBA"/>
</dbReference>
<dbReference type="Gene3D" id="3.30.420.10">
    <property type="entry name" value="Ribonuclease H-like superfamily/Ribonuclease H"/>
    <property type="match status" value="1"/>
</dbReference>
<dbReference type="Proteomes" id="UP000189705">
    <property type="component" value="Unplaced"/>
</dbReference>
<dbReference type="Pfam" id="PF00075">
    <property type="entry name" value="RNase_H"/>
    <property type="match status" value="1"/>
</dbReference>
<dbReference type="Pfam" id="PF00078">
    <property type="entry name" value="RVT_1"/>
    <property type="match status" value="1"/>
</dbReference>
<dbReference type="PANTHER" id="PTHR33064">
    <property type="entry name" value="POL PROTEIN"/>
    <property type="match status" value="1"/>
</dbReference>
<dbReference type="InParanoid" id="A0A1U8DGJ2"/>
<dbReference type="Gene3D" id="3.30.70.270">
    <property type="match status" value="1"/>
</dbReference>
<dbReference type="AlphaFoldDB" id="A0A1U8DGJ2"/>